<accession>A0A4P9W955</accession>
<comment type="similarity">
    <text evidence="2">Belongs to the MNN1/MNT family.</text>
</comment>
<dbReference type="PANTHER" id="PTHR31646">
    <property type="entry name" value="ALPHA-1,2-MANNOSYLTRANSFERASE MNN2"/>
    <property type="match status" value="1"/>
</dbReference>
<dbReference type="OrthoDB" id="430354at2759"/>
<dbReference type="EMBL" id="KZ996396">
    <property type="protein sequence ID" value="RKO88924.1"/>
    <property type="molecule type" value="Genomic_DNA"/>
</dbReference>
<dbReference type="Proteomes" id="UP000269721">
    <property type="component" value="Unassembled WGS sequence"/>
</dbReference>
<evidence type="ECO:0000313" key="11">
    <source>
        <dbReference type="Proteomes" id="UP000269721"/>
    </source>
</evidence>
<keyword evidence="10" id="KW-0328">Glycosyltransferase</keyword>
<keyword evidence="7" id="KW-0333">Golgi apparatus</keyword>
<evidence type="ECO:0000256" key="2">
    <source>
        <dbReference type="ARBA" id="ARBA00009105"/>
    </source>
</evidence>
<keyword evidence="5" id="KW-0735">Signal-anchor</keyword>
<evidence type="ECO:0000256" key="7">
    <source>
        <dbReference type="ARBA" id="ARBA00023034"/>
    </source>
</evidence>
<evidence type="ECO:0000256" key="5">
    <source>
        <dbReference type="ARBA" id="ARBA00022968"/>
    </source>
</evidence>
<dbReference type="AlphaFoldDB" id="A0A4P9W955"/>
<keyword evidence="3 10" id="KW-0808">Transferase</keyword>
<comment type="subcellular location">
    <subcellularLocation>
        <location evidence="1">Golgi apparatus membrane</location>
        <topology evidence="1">Single-pass type II membrane protein</topology>
    </subcellularLocation>
</comment>
<evidence type="ECO:0000256" key="6">
    <source>
        <dbReference type="ARBA" id="ARBA00022989"/>
    </source>
</evidence>
<feature type="compositionally biased region" description="Polar residues" evidence="9">
    <location>
        <begin position="591"/>
        <end position="600"/>
    </location>
</feature>
<gene>
    <name evidence="10" type="ORF">BDK51DRAFT_34528</name>
</gene>
<organism evidence="10 11">
    <name type="scientific">Blyttiomyces helicus</name>
    <dbReference type="NCBI Taxonomy" id="388810"/>
    <lineage>
        <taxon>Eukaryota</taxon>
        <taxon>Fungi</taxon>
        <taxon>Fungi incertae sedis</taxon>
        <taxon>Chytridiomycota</taxon>
        <taxon>Chytridiomycota incertae sedis</taxon>
        <taxon>Chytridiomycetes</taxon>
        <taxon>Chytridiomycetes incertae sedis</taxon>
        <taxon>Blyttiomyces</taxon>
    </lineage>
</organism>
<dbReference type="Gene3D" id="3.90.550.10">
    <property type="entry name" value="Spore Coat Polysaccharide Biosynthesis Protein SpsA, Chain A"/>
    <property type="match status" value="1"/>
</dbReference>
<keyword evidence="8" id="KW-0472">Membrane</keyword>
<feature type="compositionally biased region" description="Basic and acidic residues" evidence="9">
    <location>
        <begin position="449"/>
        <end position="588"/>
    </location>
</feature>
<evidence type="ECO:0000256" key="8">
    <source>
        <dbReference type="ARBA" id="ARBA00023136"/>
    </source>
</evidence>
<reference evidence="11" key="1">
    <citation type="journal article" date="2018" name="Nat. Microbiol.">
        <title>Leveraging single-cell genomics to expand the fungal tree of life.</title>
        <authorList>
            <person name="Ahrendt S.R."/>
            <person name="Quandt C.A."/>
            <person name="Ciobanu D."/>
            <person name="Clum A."/>
            <person name="Salamov A."/>
            <person name="Andreopoulos B."/>
            <person name="Cheng J.F."/>
            <person name="Woyke T."/>
            <person name="Pelin A."/>
            <person name="Henrissat B."/>
            <person name="Reynolds N.K."/>
            <person name="Benny G.L."/>
            <person name="Smith M.E."/>
            <person name="James T.Y."/>
            <person name="Grigoriev I.V."/>
        </authorList>
    </citation>
    <scope>NUCLEOTIDE SEQUENCE [LARGE SCALE GENOMIC DNA]</scope>
</reference>
<keyword evidence="4" id="KW-0812">Transmembrane</keyword>
<dbReference type="PANTHER" id="PTHR31646:SF1">
    <property type="entry name" value="ALPHA-1,2-MANNOSYLTRANSFERASE MNN2"/>
    <property type="match status" value="1"/>
</dbReference>
<dbReference type="SUPFAM" id="SSF53448">
    <property type="entry name" value="Nucleotide-diphospho-sugar transferases"/>
    <property type="match status" value="1"/>
</dbReference>
<dbReference type="InterPro" id="IPR029044">
    <property type="entry name" value="Nucleotide-diphossugar_trans"/>
</dbReference>
<dbReference type="GO" id="GO:0046354">
    <property type="term" value="P:mannan biosynthetic process"/>
    <property type="evidence" value="ECO:0007669"/>
    <property type="project" value="TreeGrafter"/>
</dbReference>
<evidence type="ECO:0000313" key="10">
    <source>
        <dbReference type="EMBL" id="RKO88924.1"/>
    </source>
</evidence>
<evidence type="ECO:0000256" key="9">
    <source>
        <dbReference type="SAM" id="MobiDB-lite"/>
    </source>
</evidence>
<proteinExistence type="inferred from homology"/>
<dbReference type="InterPro" id="IPR022751">
    <property type="entry name" value="Alpha_mannosyltransferase"/>
</dbReference>
<dbReference type="Pfam" id="PF11051">
    <property type="entry name" value="Mannosyl_trans3"/>
    <property type="match status" value="1"/>
</dbReference>
<protein>
    <submittedName>
        <fullName evidence="10">Mannosyltransferase putative-domain-containing protein</fullName>
    </submittedName>
</protein>
<dbReference type="GO" id="GO:0000139">
    <property type="term" value="C:Golgi membrane"/>
    <property type="evidence" value="ECO:0007669"/>
    <property type="project" value="UniProtKB-SubCell"/>
</dbReference>
<evidence type="ECO:0000256" key="3">
    <source>
        <dbReference type="ARBA" id="ARBA00022679"/>
    </source>
</evidence>
<sequence length="600" mass="70204">MHGDSKFEKWTDDDIDAHRRDWQDWLTYEFPRRAPYRMLSDQMANLGLPAMEGRGIVIYAGGSWTEGTRPLTEGRRDVPGMVLNNDSPHLHLPPLHMNQNPNHMIYLNTTLSFLYSHGTRLPVEVWSFANEFSSPEERAAIAALSRPGLPVRHRTAEDPANNRPMARGSTEGYHIKVAALLNCGFKEVLALDVDTIPIVDPTFLFELEEFKRDGAVFWPDYWKTHDENPAWRWMGTPCVDEWEQESGITLVNKELSWKALNLLWYIERDDEIRRWHKFLHGDKDLFRFAFRATKSPVFWIPHLVTPGGFMAPENDGKTKFCGVSMVQHGPTGLPLFAHVNFFKQTNKRKFNSSHVPLSVVKRYKPLPAASLPVGPAPGTRMMWAETRGAHAGFVGSGGYVCVDILTNEREGVQRETEIYSLDVVNPAFGEQLYWLLIHENAQKDVQNWEREQREKKDEVEREEREKREREEREKKEREEKEEKKQKEEREKKEREEKEENKQKEEKEKLEKEGKEKKQKEEKEKLEKEEKEKKQKEEKQKEEKEKLEKEEKEKKQKEEKEKQEKEEKERKGKEAKQKQDDKNAGKDGEGGLTQQEQGASK</sequence>
<evidence type="ECO:0000256" key="4">
    <source>
        <dbReference type="ARBA" id="ARBA00022692"/>
    </source>
</evidence>
<dbReference type="GO" id="GO:0000026">
    <property type="term" value="F:alpha-1,2-mannosyltransferase activity"/>
    <property type="evidence" value="ECO:0007669"/>
    <property type="project" value="TreeGrafter"/>
</dbReference>
<keyword evidence="6" id="KW-1133">Transmembrane helix</keyword>
<feature type="region of interest" description="Disordered" evidence="9">
    <location>
        <begin position="449"/>
        <end position="600"/>
    </location>
</feature>
<keyword evidence="11" id="KW-1185">Reference proteome</keyword>
<evidence type="ECO:0000256" key="1">
    <source>
        <dbReference type="ARBA" id="ARBA00004323"/>
    </source>
</evidence>
<name>A0A4P9W955_9FUNG</name>